<gene>
    <name evidence="2" type="ORF">ACFFQ6_08055</name>
</gene>
<dbReference type="Proteomes" id="UP001589587">
    <property type="component" value="Unassembled WGS sequence"/>
</dbReference>
<sequence length="88" mass="9103">MSHSESSDARPIHGAAAVKDTSKPGWIARIIFGTIGLAAAISLLTMGSTRTTIAGAGLIVVAGFHFVAAFKLRRQAARLQAANTARSL</sequence>
<protein>
    <submittedName>
        <fullName evidence="2">Uncharacterized protein</fullName>
    </submittedName>
</protein>
<organism evidence="2 3">
    <name type="scientific">Rhodococcus baikonurensis</name>
    <dbReference type="NCBI Taxonomy" id="172041"/>
    <lineage>
        <taxon>Bacteria</taxon>
        <taxon>Bacillati</taxon>
        <taxon>Actinomycetota</taxon>
        <taxon>Actinomycetes</taxon>
        <taxon>Mycobacteriales</taxon>
        <taxon>Nocardiaceae</taxon>
        <taxon>Rhodococcus</taxon>
        <taxon>Rhodococcus erythropolis group</taxon>
    </lineage>
</organism>
<dbReference type="EMBL" id="JBHMAS010000006">
    <property type="protein sequence ID" value="MFB9779632.1"/>
    <property type="molecule type" value="Genomic_DNA"/>
</dbReference>
<name>A0ABV5XCC5_9NOCA</name>
<accession>A0ABV5XCC5</accession>
<evidence type="ECO:0000313" key="2">
    <source>
        <dbReference type="EMBL" id="MFB9779632.1"/>
    </source>
</evidence>
<comment type="caution">
    <text evidence="2">The sequence shown here is derived from an EMBL/GenBank/DDBJ whole genome shotgun (WGS) entry which is preliminary data.</text>
</comment>
<dbReference type="RefSeq" id="WP_378374293.1">
    <property type="nucleotide sequence ID" value="NZ_JBHMAS010000006.1"/>
</dbReference>
<proteinExistence type="predicted"/>
<keyword evidence="1" id="KW-0812">Transmembrane</keyword>
<evidence type="ECO:0000256" key="1">
    <source>
        <dbReference type="SAM" id="Phobius"/>
    </source>
</evidence>
<keyword evidence="3" id="KW-1185">Reference proteome</keyword>
<feature type="transmembrane region" description="Helical" evidence="1">
    <location>
        <begin position="26"/>
        <end position="46"/>
    </location>
</feature>
<keyword evidence="1" id="KW-1133">Transmembrane helix</keyword>
<evidence type="ECO:0000313" key="3">
    <source>
        <dbReference type="Proteomes" id="UP001589587"/>
    </source>
</evidence>
<keyword evidence="1" id="KW-0472">Membrane</keyword>
<feature type="transmembrane region" description="Helical" evidence="1">
    <location>
        <begin position="52"/>
        <end position="70"/>
    </location>
</feature>
<reference evidence="2 3" key="1">
    <citation type="submission" date="2024-09" db="EMBL/GenBank/DDBJ databases">
        <authorList>
            <person name="Sun Q."/>
            <person name="Mori K."/>
        </authorList>
    </citation>
    <scope>NUCLEOTIDE SEQUENCE [LARGE SCALE GENOMIC DNA]</scope>
    <source>
        <strain evidence="2 3">JCM 11411</strain>
    </source>
</reference>